<feature type="signal peptide" evidence="1">
    <location>
        <begin position="1"/>
        <end position="25"/>
    </location>
</feature>
<protein>
    <submittedName>
        <fullName evidence="2">Uncharacterized protein</fullName>
    </submittedName>
</protein>
<keyword evidence="1" id="KW-0732">Signal</keyword>
<dbReference type="EMBL" id="KZ824624">
    <property type="protein sequence ID" value="RAK81847.1"/>
    <property type="molecule type" value="Genomic_DNA"/>
</dbReference>
<dbReference type="VEuPathDB" id="FungiDB:BO72DRAFT_444351"/>
<gene>
    <name evidence="2" type="ORF">BO72DRAFT_444351</name>
</gene>
<organism evidence="2 3">
    <name type="scientific">Aspergillus fijiensis CBS 313.89</name>
    <dbReference type="NCBI Taxonomy" id="1448319"/>
    <lineage>
        <taxon>Eukaryota</taxon>
        <taxon>Fungi</taxon>
        <taxon>Dikarya</taxon>
        <taxon>Ascomycota</taxon>
        <taxon>Pezizomycotina</taxon>
        <taxon>Eurotiomycetes</taxon>
        <taxon>Eurotiomycetidae</taxon>
        <taxon>Eurotiales</taxon>
        <taxon>Aspergillaceae</taxon>
        <taxon>Aspergillus</taxon>
    </lineage>
</organism>
<feature type="chain" id="PRO_5034945410" evidence="1">
    <location>
        <begin position="26"/>
        <end position="427"/>
    </location>
</feature>
<dbReference type="OrthoDB" id="5588185at2759"/>
<sequence length="427" mass="45473">MLHQALKPLVVAALGLSALLPTALAQQQSANANTLVSRRLTEYQLPVATETHEFARVPNTNFVLLSQMSDSELVKIELDPTTEEPIAWQTFPMGRNRSSQLHGVWPSTLYPGLMWLTLQAENKLLLVDPGRTLAAKPVVVRTIDIPVPGNGPHCVFEIGNRVWAGLKVASPQTGRYYVFSADVSHLNATTTTIARSGGSHSTAAVPARDPKLYPCLNSPVFIKEEPTTGLIYVTQDTDSAILRINATSGETAQLPIPPSVGNNAVGMISVPAAGPLRGGVWFTLAGNATGGTGTFGHIGADGEMAFFRLRHPLLGANAGLLHLADASTPAGGPALWLLSTSLLSSNSPDALIRVTFDANLTAVADEEYVSMLTQNAMVHRVLPLDRTVLVSELHTFTLAQLAYNHTVAGQWLPAEAVTNTTVYTQAG</sequence>
<accession>A0A8G1RXK1</accession>
<keyword evidence="3" id="KW-1185">Reference proteome</keyword>
<dbReference type="InterPro" id="IPR015943">
    <property type="entry name" value="WD40/YVTN_repeat-like_dom_sf"/>
</dbReference>
<proteinExistence type="predicted"/>
<dbReference type="RefSeq" id="XP_040805857.1">
    <property type="nucleotide sequence ID" value="XM_040943782.1"/>
</dbReference>
<reference evidence="2 3" key="1">
    <citation type="submission" date="2018-02" db="EMBL/GenBank/DDBJ databases">
        <title>The genomes of Aspergillus section Nigri reveals drivers in fungal speciation.</title>
        <authorList>
            <consortium name="DOE Joint Genome Institute"/>
            <person name="Vesth T.C."/>
            <person name="Nybo J."/>
            <person name="Theobald S."/>
            <person name="Brandl J."/>
            <person name="Frisvad J.C."/>
            <person name="Nielsen K.F."/>
            <person name="Lyhne E.K."/>
            <person name="Kogle M.E."/>
            <person name="Kuo A."/>
            <person name="Riley R."/>
            <person name="Clum A."/>
            <person name="Nolan M."/>
            <person name="Lipzen A."/>
            <person name="Salamov A."/>
            <person name="Henrissat B."/>
            <person name="Wiebenga A."/>
            <person name="De vries R.P."/>
            <person name="Grigoriev I.V."/>
            <person name="Mortensen U.H."/>
            <person name="Andersen M.R."/>
            <person name="Baker S.E."/>
        </authorList>
    </citation>
    <scope>NUCLEOTIDE SEQUENCE [LARGE SCALE GENOMIC DNA]</scope>
    <source>
        <strain evidence="2 3">CBS 313.89</strain>
    </source>
</reference>
<dbReference type="AlphaFoldDB" id="A0A8G1RXK1"/>
<name>A0A8G1RXK1_9EURO</name>
<evidence type="ECO:0000313" key="3">
    <source>
        <dbReference type="Proteomes" id="UP000249789"/>
    </source>
</evidence>
<evidence type="ECO:0000313" key="2">
    <source>
        <dbReference type="EMBL" id="RAK81847.1"/>
    </source>
</evidence>
<evidence type="ECO:0000256" key="1">
    <source>
        <dbReference type="SAM" id="SignalP"/>
    </source>
</evidence>
<dbReference type="SUPFAM" id="SSF101898">
    <property type="entry name" value="NHL repeat"/>
    <property type="match status" value="1"/>
</dbReference>
<dbReference type="GeneID" id="63861115"/>
<dbReference type="Proteomes" id="UP000249789">
    <property type="component" value="Unassembled WGS sequence"/>
</dbReference>
<dbReference type="Gene3D" id="2.130.10.10">
    <property type="entry name" value="YVTN repeat-like/Quinoprotein amine dehydrogenase"/>
    <property type="match status" value="1"/>
</dbReference>